<feature type="signal peptide" evidence="1">
    <location>
        <begin position="1"/>
        <end position="20"/>
    </location>
</feature>
<sequence length="375" mass="41133">MKALFICTAVLATLTATAHAQLPDGWLWDDGYTLFSAVNKPTTANGKRTSHWFLQAALRCFGSAPAYSTFKVVVEKNGKPVATGQREAQRVAGSEPFLVALALETEQELPGPGLYTVKVFVIDGDTKREHLARTQTIEVGAVRFGDQTELVVSRHGEVLDSILYLRGSRYPTYHQRGRGAVQSQRSVELSFWLSPTVDSAFHQGRCKLTVDGKTVMTELNGILQDRTPAEVVLNQLWRYSTSEYLRFQQVSLLLPLDWSHTPSPQKSPFVNLSDHPGKWEVEYSVEGKLVRTWRFTVNSDGTIAPHPEQGAGLSLAKNAYFVETVIPTGGSAFDARLVPTAAVRGGFYGLPWKTAEGKALAQSLPTKGAAWPGAK</sequence>
<feature type="chain" id="PRO_5031378776" evidence="1">
    <location>
        <begin position="21"/>
        <end position="375"/>
    </location>
</feature>
<dbReference type="Proteomes" id="UP000520814">
    <property type="component" value="Unassembled WGS sequence"/>
</dbReference>
<dbReference type="AlphaFoldDB" id="A0A7W9SQS0"/>
<name>A0A7W9SQS0_ARMRO</name>
<dbReference type="EMBL" id="JACHGW010000002">
    <property type="protein sequence ID" value="MBB6051101.1"/>
    <property type="molecule type" value="Genomic_DNA"/>
</dbReference>
<evidence type="ECO:0000256" key="1">
    <source>
        <dbReference type="SAM" id="SignalP"/>
    </source>
</evidence>
<reference evidence="2 3" key="1">
    <citation type="submission" date="2020-08" db="EMBL/GenBank/DDBJ databases">
        <title>Genomic Encyclopedia of Type Strains, Phase IV (KMG-IV): sequencing the most valuable type-strain genomes for metagenomic binning, comparative biology and taxonomic classification.</title>
        <authorList>
            <person name="Goeker M."/>
        </authorList>
    </citation>
    <scope>NUCLEOTIDE SEQUENCE [LARGE SCALE GENOMIC DNA]</scope>
    <source>
        <strain evidence="2 3">DSM 23562</strain>
    </source>
</reference>
<comment type="caution">
    <text evidence="2">The sequence shown here is derived from an EMBL/GenBank/DDBJ whole genome shotgun (WGS) entry which is preliminary data.</text>
</comment>
<accession>A0A7W9SQS0</accession>
<organism evidence="2 3">
    <name type="scientific">Armatimonas rosea</name>
    <dbReference type="NCBI Taxonomy" id="685828"/>
    <lineage>
        <taxon>Bacteria</taxon>
        <taxon>Bacillati</taxon>
        <taxon>Armatimonadota</taxon>
        <taxon>Armatimonadia</taxon>
        <taxon>Armatimonadales</taxon>
        <taxon>Armatimonadaceae</taxon>
        <taxon>Armatimonas</taxon>
    </lineage>
</organism>
<protein>
    <submittedName>
        <fullName evidence="2">Uncharacterized protein</fullName>
    </submittedName>
</protein>
<dbReference type="RefSeq" id="WP_184197283.1">
    <property type="nucleotide sequence ID" value="NZ_JACHGW010000002.1"/>
</dbReference>
<gene>
    <name evidence="2" type="ORF">HNQ39_002892</name>
</gene>
<proteinExistence type="predicted"/>
<keyword evidence="3" id="KW-1185">Reference proteome</keyword>
<evidence type="ECO:0000313" key="3">
    <source>
        <dbReference type="Proteomes" id="UP000520814"/>
    </source>
</evidence>
<keyword evidence="1" id="KW-0732">Signal</keyword>
<evidence type="ECO:0000313" key="2">
    <source>
        <dbReference type="EMBL" id="MBB6051101.1"/>
    </source>
</evidence>